<evidence type="ECO:0000313" key="1">
    <source>
        <dbReference type="EMBL" id="ALO45291.1"/>
    </source>
</evidence>
<accession>A0A0S2KAE7</accession>
<dbReference type="AlphaFoldDB" id="A0A0S2KAE7"/>
<dbReference type="STRING" id="1249552.PS2015_608"/>
<organism evidence="1 2">
    <name type="scientific">Pseudohongiella spirulinae</name>
    <dbReference type="NCBI Taxonomy" id="1249552"/>
    <lineage>
        <taxon>Bacteria</taxon>
        <taxon>Pseudomonadati</taxon>
        <taxon>Pseudomonadota</taxon>
        <taxon>Gammaproteobacteria</taxon>
        <taxon>Pseudomonadales</taxon>
        <taxon>Pseudohongiellaceae</taxon>
        <taxon>Pseudohongiella</taxon>
    </lineage>
</organism>
<keyword evidence="2" id="KW-1185">Reference proteome</keyword>
<dbReference type="RefSeq" id="WP_418054914.1">
    <property type="nucleotide sequence ID" value="NZ_CP013189.1"/>
</dbReference>
<dbReference type="InterPro" id="IPR006311">
    <property type="entry name" value="TAT_signal"/>
</dbReference>
<dbReference type="EMBL" id="CP013189">
    <property type="protein sequence ID" value="ALO45291.1"/>
    <property type="molecule type" value="Genomic_DNA"/>
</dbReference>
<evidence type="ECO:0000313" key="2">
    <source>
        <dbReference type="Proteomes" id="UP000065641"/>
    </source>
</evidence>
<dbReference type="PROSITE" id="PS51318">
    <property type="entry name" value="TAT"/>
    <property type="match status" value="1"/>
</dbReference>
<sequence>MSDFNTLIQDGLNRRAFLKSSLSVGLFMAGATTCRAATGN</sequence>
<dbReference type="Proteomes" id="UP000065641">
    <property type="component" value="Chromosome"/>
</dbReference>
<gene>
    <name evidence="1" type="ORF">PS2015_608</name>
</gene>
<reference evidence="1 2" key="1">
    <citation type="submission" date="2015-11" db="EMBL/GenBank/DDBJ databases">
        <authorList>
            <person name="Zhang Y."/>
            <person name="Guo Z."/>
        </authorList>
    </citation>
    <scope>NUCLEOTIDE SEQUENCE [LARGE SCALE GENOMIC DNA]</scope>
    <source>
        <strain evidence="1 2">KCTC 32221</strain>
    </source>
</reference>
<dbReference type="KEGG" id="pspi:PS2015_608"/>
<proteinExistence type="predicted"/>
<name>A0A0S2KAE7_9GAMM</name>
<protein>
    <submittedName>
        <fullName evidence="1">Uncharacterized protein</fullName>
    </submittedName>
</protein>